<comment type="catalytic activity">
    <reaction evidence="5">
        <text>Hydrolysis of terminal non-reducing alpha-L-arabinofuranoside residues in alpha-L-arabinosides.</text>
        <dbReference type="EC" id="3.2.1.55"/>
    </reaction>
</comment>
<organism evidence="8 9">
    <name type="scientific">Devosia nitrariae</name>
    <dbReference type="NCBI Taxonomy" id="2071872"/>
    <lineage>
        <taxon>Bacteria</taxon>
        <taxon>Pseudomonadati</taxon>
        <taxon>Pseudomonadota</taxon>
        <taxon>Alphaproteobacteria</taxon>
        <taxon>Hyphomicrobiales</taxon>
        <taxon>Devosiaceae</taxon>
        <taxon>Devosia</taxon>
    </lineage>
</organism>
<evidence type="ECO:0000256" key="7">
    <source>
        <dbReference type="SAM" id="SignalP"/>
    </source>
</evidence>
<dbReference type="EMBL" id="BSNS01000007">
    <property type="protein sequence ID" value="GLQ54227.1"/>
    <property type="molecule type" value="Genomic_DNA"/>
</dbReference>
<dbReference type="Gene3D" id="2.115.10.20">
    <property type="entry name" value="Glycosyl hydrolase domain, family 43"/>
    <property type="match status" value="1"/>
</dbReference>
<dbReference type="PANTHER" id="PTHR43301:SF3">
    <property type="entry name" value="ARABINAN ENDO-1,5-ALPHA-L-ARABINOSIDASE A-RELATED"/>
    <property type="match status" value="1"/>
</dbReference>
<comment type="caution">
    <text evidence="8">The sequence shown here is derived from an EMBL/GenBank/DDBJ whole genome shotgun (WGS) entry which is preliminary data.</text>
</comment>
<dbReference type="RefSeq" id="WP_284339660.1">
    <property type="nucleotide sequence ID" value="NZ_BSNS01000007.1"/>
</dbReference>
<evidence type="ECO:0000256" key="5">
    <source>
        <dbReference type="PIRNR" id="PIRNR026534"/>
    </source>
</evidence>
<evidence type="ECO:0000313" key="9">
    <source>
        <dbReference type="Proteomes" id="UP001156691"/>
    </source>
</evidence>
<accession>A0ABQ5W2C4</accession>
<evidence type="ECO:0000256" key="1">
    <source>
        <dbReference type="ARBA" id="ARBA00004834"/>
    </source>
</evidence>
<evidence type="ECO:0000313" key="8">
    <source>
        <dbReference type="EMBL" id="GLQ54227.1"/>
    </source>
</evidence>
<reference evidence="9" key="1">
    <citation type="journal article" date="2019" name="Int. J. Syst. Evol. Microbiol.">
        <title>The Global Catalogue of Microorganisms (GCM) 10K type strain sequencing project: providing services to taxonomists for standard genome sequencing and annotation.</title>
        <authorList>
            <consortium name="The Broad Institute Genomics Platform"/>
            <consortium name="The Broad Institute Genome Sequencing Center for Infectious Disease"/>
            <person name="Wu L."/>
            <person name="Ma J."/>
        </authorList>
    </citation>
    <scope>NUCLEOTIDE SEQUENCE [LARGE SCALE GENOMIC DNA]</scope>
    <source>
        <strain evidence="9">NBRC 112416</strain>
    </source>
</reference>
<comment type="pathway">
    <text evidence="1 5">Glycan metabolism; L-arabinan degradation.</text>
</comment>
<keyword evidence="4 5" id="KW-0326">Glycosidase</keyword>
<dbReference type="PIRSF" id="PIRSF026534">
    <property type="entry name" value="Endo_alpha-L-arabinosidase"/>
    <property type="match status" value="1"/>
</dbReference>
<dbReference type="Pfam" id="PF04616">
    <property type="entry name" value="Glyco_hydro_43"/>
    <property type="match status" value="1"/>
</dbReference>
<dbReference type="InterPro" id="IPR050727">
    <property type="entry name" value="GH43_arabinanases"/>
</dbReference>
<evidence type="ECO:0000256" key="4">
    <source>
        <dbReference type="ARBA" id="ARBA00023295"/>
    </source>
</evidence>
<proteinExistence type="inferred from homology"/>
<dbReference type="InterPro" id="IPR023296">
    <property type="entry name" value="Glyco_hydro_beta-prop_sf"/>
</dbReference>
<dbReference type="InterPro" id="IPR016840">
    <property type="entry name" value="Glyco_hydro_43_endo_a_Ara-ase"/>
</dbReference>
<feature type="region of interest" description="Disordered" evidence="6">
    <location>
        <begin position="51"/>
        <end position="73"/>
    </location>
</feature>
<dbReference type="SUPFAM" id="SSF75005">
    <property type="entry name" value="Arabinanase/levansucrase/invertase"/>
    <property type="match status" value="1"/>
</dbReference>
<dbReference type="EC" id="3.2.1.55" evidence="5"/>
<feature type="signal peptide" evidence="7">
    <location>
        <begin position="1"/>
        <end position="20"/>
    </location>
</feature>
<dbReference type="PANTHER" id="PTHR43301">
    <property type="entry name" value="ARABINAN ENDO-1,5-ALPHA-L-ARABINOSIDASE"/>
    <property type="match status" value="1"/>
</dbReference>
<dbReference type="InterPro" id="IPR006710">
    <property type="entry name" value="Glyco_hydro_43"/>
</dbReference>
<keyword evidence="3 5" id="KW-0378">Hydrolase</keyword>
<evidence type="ECO:0000256" key="2">
    <source>
        <dbReference type="ARBA" id="ARBA00009865"/>
    </source>
</evidence>
<protein>
    <recommendedName>
        <fullName evidence="5">Extracellular exo-alpha-(1-&gt;5)-L-arabinofuranosidase</fullName>
        <ecNumber evidence="5">3.2.1.55</ecNumber>
    </recommendedName>
</protein>
<sequence length="328" mass="35495">MHVIAATMLLALAMIGPAAAQTQPALSGNIAIHDPSILVTDAGWVSFATGVENAPDEGTPRTKTSPDGLAWTESGPLPGGLSDWIEEELGYRPKNLWAPSVFAGERTVYLYYSASTFGSNESAIGLMTNEAFDPKNPTEGWQDQGMVLRSHRGDDFNAIDPFRIDTGGRAFLAFGSFWNGIRMIELDPQSGKPAANAELIPIASRGGGAIEAPALLEHDGRFYLFVSFDSCCRGIASTYRIMVGRADEVTGPYLDRDGKPMLEGGGTLVQAAEGRYRGPGGQEVFMVGDEPWLAYHYYDRDQGGMPKLQVAPLRFDEDGWPQLDPMPE</sequence>
<dbReference type="CDD" id="cd08998">
    <property type="entry name" value="GH43_Arb43a-like"/>
    <property type="match status" value="1"/>
</dbReference>
<comment type="similarity">
    <text evidence="2 5">Belongs to the glycosyl hydrolase 43 family.</text>
</comment>
<evidence type="ECO:0000256" key="6">
    <source>
        <dbReference type="SAM" id="MobiDB-lite"/>
    </source>
</evidence>
<feature type="chain" id="PRO_5045438056" description="Extracellular exo-alpha-(1-&gt;5)-L-arabinofuranosidase" evidence="7">
    <location>
        <begin position="21"/>
        <end position="328"/>
    </location>
</feature>
<keyword evidence="7" id="KW-0732">Signal</keyword>
<gene>
    <name evidence="8" type="primary">abnA</name>
    <name evidence="8" type="ORF">GCM10010862_14860</name>
</gene>
<dbReference type="Proteomes" id="UP001156691">
    <property type="component" value="Unassembled WGS sequence"/>
</dbReference>
<name>A0ABQ5W2C4_9HYPH</name>
<evidence type="ECO:0000256" key="3">
    <source>
        <dbReference type="ARBA" id="ARBA00022801"/>
    </source>
</evidence>
<keyword evidence="9" id="KW-1185">Reference proteome</keyword>